<evidence type="ECO:0000256" key="4">
    <source>
        <dbReference type="ARBA" id="ARBA00022692"/>
    </source>
</evidence>
<keyword evidence="7" id="KW-0813">Transport</keyword>
<dbReference type="OrthoDB" id="9150865at2"/>
<comment type="caution">
    <text evidence="9">The sequence shown here is derived from an EMBL/GenBank/DDBJ whole genome shotgun (WGS) entry which is preliminary data.</text>
</comment>
<dbReference type="GO" id="GO:0022857">
    <property type="term" value="F:transmembrane transporter activity"/>
    <property type="evidence" value="ECO:0007669"/>
    <property type="project" value="InterPro"/>
</dbReference>
<evidence type="ECO:0000313" key="9">
    <source>
        <dbReference type="EMBL" id="TQV82731.1"/>
    </source>
</evidence>
<dbReference type="Pfam" id="PF02472">
    <property type="entry name" value="ExbD"/>
    <property type="match status" value="1"/>
</dbReference>
<proteinExistence type="inferred from homology"/>
<reference evidence="9 10" key="1">
    <citation type="submission" date="2019-06" db="EMBL/GenBank/DDBJ databases">
        <title>Whole genome sequence for Cellvibrionaceae sp. R142.</title>
        <authorList>
            <person name="Wang G."/>
        </authorList>
    </citation>
    <scope>NUCLEOTIDE SEQUENCE [LARGE SCALE GENOMIC DNA]</scope>
    <source>
        <strain evidence="9 10">R142</strain>
    </source>
</reference>
<evidence type="ECO:0000256" key="8">
    <source>
        <dbReference type="SAM" id="Phobius"/>
    </source>
</evidence>
<evidence type="ECO:0000256" key="3">
    <source>
        <dbReference type="ARBA" id="ARBA00022475"/>
    </source>
</evidence>
<evidence type="ECO:0000256" key="2">
    <source>
        <dbReference type="ARBA" id="ARBA00005811"/>
    </source>
</evidence>
<feature type="transmembrane region" description="Helical" evidence="8">
    <location>
        <begin position="21"/>
        <end position="41"/>
    </location>
</feature>
<dbReference type="Proteomes" id="UP000319732">
    <property type="component" value="Unassembled WGS sequence"/>
</dbReference>
<dbReference type="GO" id="GO:0005886">
    <property type="term" value="C:plasma membrane"/>
    <property type="evidence" value="ECO:0007669"/>
    <property type="project" value="UniProtKB-SubCell"/>
</dbReference>
<organism evidence="9 10">
    <name type="scientific">Exilibacterium tricleocarpae</name>
    <dbReference type="NCBI Taxonomy" id="2591008"/>
    <lineage>
        <taxon>Bacteria</taxon>
        <taxon>Pseudomonadati</taxon>
        <taxon>Pseudomonadota</taxon>
        <taxon>Gammaproteobacteria</taxon>
        <taxon>Cellvibrionales</taxon>
        <taxon>Cellvibrionaceae</taxon>
        <taxon>Exilibacterium</taxon>
    </lineage>
</organism>
<dbReference type="AlphaFoldDB" id="A0A545TZU2"/>
<comment type="similarity">
    <text evidence="2 7">Belongs to the ExbD/TolR family.</text>
</comment>
<gene>
    <name evidence="9" type="ORF">FKG94_07110</name>
</gene>
<dbReference type="EMBL" id="VHSG01000007">
    <property type="protein sequence ID" value="TQV82731.1"/>
    <property type="molecule type" value="Genomic_DNA"/>
</dbReference>
<dbReference type="GO" id="GO:0015031">
    <property type="term" value="P:protein transport"/>
    <property type="evidence" value="ECO:0007669"/>
    <property type="project" value="UniProtKB-KW"/>
</dbReference>
<evidence type="ECO:0000256" key="5">
    <source>
        <dbReference type="ARBA" id="ARBA00022989"/>
    </source>
</evidence>
<protein>
    <submittedName>
        <fullName evidence="9">Biopolymer transporter ExbD</fullName>
    </submittedName>
</protein>
<keyword evidence="7" id="KW-0653">Protein transport</keyword>
<dbReference type="RefSeq" id="WP_142903747.1">
    <property type="nucleotide sequence ID" value="NZ_ML660090.1"/>
</dbReference>
<name>A0A545TZU2_9GAMM</name>
<comment type="subcellular location">
    <subcellularLocation>
        <location evidence="1">Cell membrane</location>
        <topology evidence="1">Single-pass membrane protein</topology>
    </subcellularLocation>
    <subcellularLocation>
        <location evidence="7">Cell membrane</location>
        <topology evidence="7">Single-pass type II membrane protein</topology>
    </subcellularLocation>
</comment>
<keyword evidence="6 8" id="KW-0472">Membrane</keyword>
<keyword evidence="10" id="KW-1185">Reference proteome</keyword>
<keyword evidence="4 7" id="KW-0812">Transmembrane</keyword>
<evidence type="ECO:0000313" key="10">
    <source>
        <dbReference type="Proteomes" id="UP000319732"/>
    </source>
</evidence>
<sequence length="186" mass="20913">MRRRRLANKEAELDITSFMNLMIVLVPVLLMSMVFSHITVLDLKLPDMAASDDKKDEQQEKQLELVIRDDYIDVNYPAGIRLKRIEKVAPDEEAATAKLRYDFKLLSDVLQEVKRQLREKGIEKRDILILSEADTDYQTIVSTMDTVRSFKAVVAASEVDAELFPDISLGDAPEGEALVSVGSAGK</sequence>
<dbReference type="InterPro" id="IPR003400">
    <property type="entry name" value="ExbD"/>
</dbReference>
<keyword evidence="5 8" id="KW-1133">Transmembrane helix</keyword>
<evidence type="ECO:0000256" key="6">
    <source>
        <dbReference type="ARBA" id="ARBA00023136"/>
    </source>
</evidence>
<evidence type="ECO:0000256" key="7">
    <source>
        <dbReference type="RuleBase" id="RU003879"/>
    </source>
</evidence>
<evidence type="ECO:0000256" key="1">
    <source>
        <dbReference type="ARBA" id="ARBA00004162"/>
    </source>
</evidence>
<accession>A0A545TZU2</accession>
<keyword evidence="3" id="KW-1003">Cell membrane</keyword>